<feature type="transmembrane region" description="Helical" evidence="1">
    <location>
        <begin position="122"/>
        <end position="143"/>
    </location>
</feature>
<reference evidence="2 3" key="1">
    <citation type="submission" date="2018-03" db="EMBL/GenBank/DDBJ databases">
        <title>Comparative analysis of microorganisms from saline springs in Andes Mountain Range, Colombia.</title>
        <authorList>
            <person name="Rubin E."/>
        </authorList>
    </citation>
    <scope>NUCLEOTIDE SEQUENCE [LARGE SCALE GENOMIC DNA]</scope>
    <source>
        <strain evidence="2 3">CG 23</strain>
    </source>
</reference>
<accession>A0ABX5ECQ5</accession>
<comment type="caution">
    <text evidence="2">The sequence shown here is derived from an EMBL/GenBank/DDBJ whole genome shotgun (WGS) entry which is preliminary data.</text>
</comment>
<protein>
    <recommendedName>
        <fullName evidence="4">SPW repeat-containing protein</fullName>
    </recommendedName>
</protein>
<dbReference type="Proteomes" id="UP000239895">
    <property type="component" value="Unassembled WGS sequence"/>
</dbReference>
<keyword evidence="1" id="KW-0472">Membrane</keyword>
<evidence type="ECO:0000313" key="3">
    <source>
        <dbReference type="Proteomes" id="UP000239895"/>
    </source>
</evidence>
<dbReference type="RefSeq" id="WP_106268581.1">
    <property type="nucleotide sequence ID" value="NZ_PVTX01000008.1"/>
</dbReference>
<feature type="transmembrane region" description="Helical" evidence="1">
    <location>
        <begin position="84"/>
        <end position="102"/>
    </location>
</feature>
<feature type="transmembrane region" description="Helical" evidence="1">
    <location>
        <begin position="21"/>
        <end position="40"/>
    </location>
</feature>
<sequence length="153" mass="15984">MDAPSSDSPTGPGTTAAARRVGYVLGVLVNVLLLVLVHGWPGWESVPFLTPETAEVLGEVDAAIVVGIVANLGYLVADPPWLRALGDVVTAAVGLVATIAVWNVFPFEFTGQTFPWDTVLRVLLVAGMVGSVVAIVVALVRLARGSRTRSPAR</sequence>
<dbReference type="EMBL" id="PVTX01000008">
    <property type="protein sequence ID" value="PRZ05175.1"/>
    <property type="molecule type" value="Genomic_DNA"/>
</dbReference>
<evidence type="ECO:0008006" key="4">
    <source>
        <dbReference type="Google" id="ProtNLM"/>
    </source>
</evidence>
<evidence type="ECO:0000256" key="1">
    <source>
        <dbReference type="SAM" id="Phobius"/>
    </source>
</evidence>
<evidence type="ECO:0000313" key="2">
    <source>
        <dbReference type="EMBL" id="PRZ05175.1"/>
    </source>
</evidence>
<proteinExistence type="predicted"/>
<keyword evidence="1" id="KW-0812">Transmembrane</keyword>
<feature type="transmembrane region" description="Helical" evidence="1">
    <location>
        <begin position="60"/>
        <end position="77"/>
    </location>
</feature>
<keyword evidence="3" id="KW-1185">Reference proteome</keyword>
<keyword evidence="1" id="KW-1133">Transmembrane helix</keyword>
<organism evidence="2 3">
    <name type="scientific">Isoptericola halotolerans</name>
    <dbReference type="NCBI Taxonomy" id="300560"/>
    <lineage>
        <taxon>Bacteria</taxon>
        <taxon>Bacillati</taxon>
        <taxon>Actinomycetota</taxon>
        <taxon>Actinomycetes</taxon>
        <taxon>Micrococcales</taxon>
        <taxon>Promicromonosporaceae</taxon>
        <taxon>Isoptericola</taxon>
    </lineage>
</organism>
<gene>
    <name evidence="2" type="ORF">BCL65_108155</name>
</gene>
<name>A0ABX5ECQ5_9MICO</name>